<dbReference type="InterPro" id="IPR036390">
    <property type="entry name" value="WH_DNA-bd_sf"/>
</dbReference>
<proteinExistence type="predicted"/>
<feature type="region of interest" description="Disordered" evidence="1">
    <location>
        <begin position="86"/>
        <end position="111"/>
    </location>
</feature>
<dbReference type="AlphaFoldDB" id="A0AA45L5U4"/>
<evidence type="ECO:0000313" key="4">
    <source>
        <dbReference type="Proteomes" id="UP000677152"/>
    </source>
</evidence>
<protein>
    <submittedName>
        <fullName evidence="3">Helix-turn-helix transcriptional regulator</fullName>
    </submittedName>
</protein>
<feature type="domain" description="Transcription regulator PadR N-terminal" evidence="2">
    <location>
        <begin position="17"/>
        <end position="83"/>
    </location>
</feature>
<evidence type="ECO:0000256" key="1">
    <source>
        <dbReference type="SAM" id="MobiDB-lite"/>
    </source>
</evidence>
<gene>
    <name evidence="3" type="ORF">KCV87_29055</name>
</gene>
<name>A0AA45L5U4_9PSEU</name>
<evidence type="ECO:0000259" key="2">
    <source>
        <dbReference type="Pfam" id="PF03551"/>
    </source>
</evidence>
<dbReference type="InterPro" id="IPR005149">
    <property type="entry name" value="Tscrpt_reg_PadR_N"/>
</dbReference>
<dbReference type="Gene3D" id="1.10.10.10">
    <property type="entry name" value="Winged helix-like DNA-binding domain superfamily/Winged helix DNA-binding domain"/>
    <property type="match status" value="1"/>
</dbReference>
<sequence length="111" mass="12478">MGRRPRATGATLDVLEALLEPDQELYGLKIAKMIDRPTGSVFPILARLEDLGWVVSEWERADPGSRGPRRRFYRLSPEGLAEARAMVDGRRARRSTPLGSRLRVPRPGEAR</sequence>
<reference evidence="3" key="1">
    <citation type="submission" date="2021-04" db="EMBL/GenBank/DDBJ databases">
        <title>Genomic sequence of Actinosynnema pretiosum subsp. pretiosum ATCC 31280 (C-14919).</title>
        <authorList>
            <person name="Bai L."/>
            <person name="Wang X."/>
            <person name="Xiao Y."/>
        </authorList>
    </citation>
    <scope>NUCLEOTIDE SEQUENCE</scope>
    <source>
        <strain evidence="3">ATCC 31280</strain>
    </source>
</reference>
<accession>A0AA45L5U4</accession>
<dbReference type="InterPro" id="IPR036388">
    <property type="entry name" value="WH-like_DNA-bd_sf"/>
</dbReference>
<dbReference type="EMBL" id="CP073249">
    <property type="protein sequence ID" value="QUF03418.1"/>
    <property type="molecule type" value="Genomic_DNA"/>
</dbReference>
<organism evidence="3 4">
    <name type="scientific">Actinosynnema pretiosum subsp. pretiosum</name>
    <dbReference type="NCBI Taxonomy" id="103721"/>
    <lineage>
        <taxon>Bacteria</taxon>
        <taxon>Bacillati</taxon>
        <taxon>Actinomycetota</taxon>
        <taxon>Actinomycetes</taxon>
        <taxon>Pseudonocardiales</taxon>
        <taxon>Pseudonocardiaceae</taxon>
        <taxon>Actinosynnema</taxon>
    </lineage>
</organism>
<evidence type="ECO:0000313" key="3">
    <source>
        <dbReference type="EMBL" id="QUF03418.1"/>
    </source>
</evidence>
<dbReference type="SUPFAM" id="SSF46785">
    <property type="entry name" value="Winged helix' DNA-binding domain"/>
    <property type="match status" value="1"/>
</dbReference>
<dbReference type="Pfam" id="PF03551">
    <property type="entry name" value="PadR"/>
    <property type="match status" value="1"/>
</dbReference>
<dbReference type="Proteomes" id="UP000677152">
    <property type="component" value="Chromosome"/>
</dbReference>